<accession>A0A1L9TLL8</accession>
<sequence length="99" mass="11163">MGPSVQQEPRLPTYQVLLLIACTLAAVMSARWCWATHERNSSRIWIPQQGWAIIWGSGCNVAVRRLSPVAIETHSNLLKTQTQLHLLPVIESHALNIHF</sequence>
<protein>
    <submittedName>
        <fullName evidence="2">Uncharacterized protein</fullName>
    </submittedName>
</protein>
<keyword evidence="1" id="KW-1133">Transmembrane helix</keyword>
<dbReference type="AlphaFoldDB" id="A0A1L9TLL8"/>
<feature type="transmembrane region" description="Helical" evidence="1">
    <location>
        <begin position="12"/>
        <end position="34"/>
    </location>
</feature>
<keyword evidence="3" id="KW-1185">Reference proteome</keyword>
<evidence type="ECO:0000313" key="2">
    <source>
        <dbReference type="EMBL" id="OJJ60282.1"/>
    </source>
</evidence>
<reference evidence="3" key="1">
    <citation type="journal article" date="2017" name="Genome Biol.">
        <title>Comparative genomics reveals high biological diversity and specific adaptations in the industrially and medically important fungal genus Aspergillus.</title>
        <authorList>
            <person name="de Vries R.P."/>
            <person name="Riley R."/>
            <person name="Wiebenga A."/>
            <person name="Aguilar-Osorio G."/>
            <person name="Amillis S."/>
            <person name="Uchima C.A."/>
            <person name="Anderluh G."/>
            <person name="Asadollahi M."/>
            <person name="Askin M."/>
            <person name="Barry K."/>
            <person name="Battaglia E."/>
            <person name="Bayram O."/>
            <person name="Benocci T."/>
            <person name="Braus-Stromeyer S.A."/>
            <person name="Caldana C."/>
            <person name="Canovas D."/>
            <person name="Cerqueira G.C."/>
            <person name="Chen F."/>
            <person name="Chen W."/>
            <person name="Choi C."/>
            <person name="Clum A."/>
            <person name="Dos Santos R.A."/>
            <person name="Damasio A.R."/>
            <person name="Diallinas G."/>
            <person name="Emri T."/>
            <person name="Fekete E."/>
            <person name="Flipphi M."/>
            <person name="Freyberg S."/>
            <person name="Gallo A."/>
            <person name="Gournas C."/>
            <person name="Habgood R."/>
            <person name="Hainaut M."/>
            <person name="Harispe M.L."/>
            <person name="Henrissat B."/>
            <person name="Hilden K.S."/>
            <person name="Hope R."/>
            <person name="Hossain A."/>
            <person name="Karabika E."/>
            <person name="Karaffa L."/>
            <person name="Karanyi Z."/>
            <person name="Krasevec N."/>
            <person name="Kuo A."/>
            <person name="Kusch H."/>
            <person name="LaButti K."/>
            <person name="Lagendijk E.L."/>
            <person name="Lapidus A."/>
            <person name="Levasseur A."/>
            <person name="Lindquist E."/>
            <person name="Lipzen A."/>
            <person name="Logrieco A.F."/>
            <person name="MacCabe A."/>
            <person name="Maekelae M.R."/>
            <person name="Malavazi I."/>
            <person name="Melin P."/>
            <person name="Meyer V."/>
            <person name="Mielnichuk N."/>
            <person name="Miskei M."/>
            <person name="Molnar A.P."/>
            <person name="Mule G."/>
            <person name="Ngan C.Y."/>
            <person name="Orejas M."/>
            <person name="Orosz E."/>
            <person name="Ouedraogo J.P."/>
            <person name="Overkamp K.M."/>
            <person name="Park H.-S."/>
            <person name="Perrone G."/>
            <person name="Piumi F."/>
            <person name="Punt P.J."/>
            <person name="Ram A.F."/>
            <person name="Ramon A."/>
            <person name="Rauscher S."/>
            <person name="Record E."/>
            <person name="Riano-Pachon D.M."/>
            <person name="Robert V."/>
            <person name="Roehrig J."/>
            <person name="Ruller R."/>
            <person name="Salamov A."/>
            <person name="Salih N.S."/>
            <person name="Samson R.A."/>
            <person name="Sandor E."/>
            <person name="Sanguinetti M."/>
            <person name="Schuetze T."/>
            <person name="Sepcic K."/>
            <person name="Shelest E."/>
            <person name="Sherlock G."/>
            <person name="Sophianopoulou V."/>
            <person name="Squina F.M."/>
            <person name="Sun H."/>
            <person name="Susca A."/>
            <person name="Todd R.B."/>
            <person name="Tsang A."/>
            <person name="Unkles S.E."/>
            <person name="van de Wiele N."/>
            <person name="van Rossen-Uffink D."/>
            <person name="Oliveira J.V."/>
            <person name="Vesth T.C."/>
            <person name="Visser J."/>
            <person name="Yu J.-H."/>
            <person name="Zhou M."/>
            <person name="Andersen M.R."/>
            <person name="Archer D.B."/>
            <person name="Baker S.E."/>
            <person name="Benoit I."/>
            <person name="Brakhage A.A."/>
            <person name="Braus G.H."/>
            <person name="Fischer R."/>
            <person name="Frisvad J.C."/>
            <person name="Goldman G.H."/>
            <person name="Houbraken J."/>
            <person name="Oakley B."/>
            <person name="Pocsi I."/>
            <person name="Scazzocchio C."/>
            <person name="Seiboth B."/>
            <person name="vanKuyk P.A."/>
            <person name="Wortman J."/>
            <person name="Dyer P.S."/>
            <person name="Grigoriev I.V."/>
        </authorList>
    </citation>
    <scope>NUCLEOTIDE SEQUENCE [LARGE SCALE GENOMIC DNA]</scope>
    <source>
        <strain evidence="3">CBS 593.65</strain>
    </source>
</reference>
<dbReference type="VEuPathDB" id="FungiDB:ASPSYDRAFT_42009"/>
<dbReference type="EMBL" id="KV878584">
    <property type="protein sequence ID" value="OJJ60282.1"/>
    <property type="molecule type" value="Genomic_DNA"/>
</dbReference>
<keyword evidence="1" id="KW-0472">Membrane</keyword>
<evidence type="ECO:0000313" key="3">
    <source>
        <dbReference type="Proteomes" id="UP000184356"/>
    </source>
</evidence>
<proteinExistence type="predicted"/>
<dbReference type="GeneID" id="63762459"/>
<keyword evidence="1" id="KW-0812">Transmembrane</keyword>
<name>A0A1L9TLL8_9EURO</name>
<dbReference type="RefSeq" id="XP_040704088.1">
    <property type="nucleotide sequence ID" value="XM_040846386.1"/>
</dbReference>
<organism evidence="2 3">
    <name type="scientific">Aspergillus sydowii CBS 593.65</name>
    <dbReference type="NCBI Taxonomy" id="1036612"/>
    <lineage>
        <taxon>Eukaryota</taxon>
        <taxon>Fungi</taxon>
        <taxon>Dikarya</taxon>
        <taxon>Ascomycota</taxon>
        <taxon>Pezizomycotina</taxon>
        <taxon>Eurotiomycetes</taxon>
        <taxon>Eurotiomycetidae</taxon>
        <taxon>Eurotiales</taxon>
        <taxon>Aspergillaceae</taxon>
        <taxon>Aspergillus</taxon>
        <taxon>Aspergillus subgen. Nidulantes</taxon>
    </lineage>
</organism>
<dbReference type="Proteomes" id="UP000184356">
    <property type="component" value="Unassembled WGS sequence"/>
</dbReference>
<gene>
    <name evidence="2" type="ORF">ASPSYDRAFT_42009</name>
</gene>
<evidence type="ECO:0000256" key="1">
    <source>
        <dbReference type="SAM" id="Phobius"/>
    </source>
</evidence>